<comment type="caution">
    <text evidence="1">The sequence shown here is derived from an EMBL/GenBank/DDBJ whole genome shotgun (WGS) entry which is preliminary data.</text>
</comment>
<reference evidence="1 2" key="1">
    <citation type="submission" date="2020-02" db="EMBL/GenBank/DDBJ databases">
        <title>Draft genome sequence of Haematococcus lacustris strain NIES-144.</title>
        <authorList>
            <person name="Morimoto D."/>
            <person name="Nakagawa S."/>
            <person name="Yoshida T."/>
            <person name="Sawayama S."/>
        </authorList>
    </citation>
    <scope>NUCLEOTIDE SEQUENCE [LARGE SCALE GENOMIC DNA]</scope>
    <source>
        <strain evidence="1 2">NIES-144</strain>
    </source>
</reference>
<evidence type="ECO:0000313" key="2">
    <source>
        <dbReference type="Proteomes" id="UP000485058"/>
    </source>
</evidence>
<keyword evidence="2" id="KW-1185">Reference proteome</keyword>
<name>A0A6A0AFI6_HAELA</name>
<feature type="non-terminal residue" evidence="1">
    <location>
        <position position="161"/>
    </location>
</feature>
<organism evidence="1 2">
    <name type="scientific">Haematococcus lacustris</name>
    <name type="common">Green alga</name>
    <name type="synonym">Haematococcus pluvialis</name>
    <dbReference type="NCBI Taxonomy" id="44745"/>
    <lineage>
        <taxon>Eukaryota</taxon>
        <taxon>Viridiplantae</taxon>
        <taxon>Chlorophyta</taxon>
        <taxon>core chlorophytes</taxon>
        <taxon>Chlorophyceae</taxon>
        <taxon>CS clade</taxon>
        <taxon>Chlamydomonadales</taxon>
        <taxon>Haematococcaceae</taxon>
        <taxon>Haematococcus</taxon>
    </lineage>
</organism>
<sequence length="161" mass="19158">MLFGMVKHHMMWVFSAAGPFQNHERDLMRERLKHMHVPVDFGRRLEVTDQFKGWIMEDFMHFIKYAWPYVFQGIMTEGNLHLRLWRLLVDSTLHYLTPDNDPPLRFGMPAEERARNAAIIAGNMEEAAKKLRKYAAMLHRIRYTHKVPDDMFSSNLHMVKC</sequence>
<evidence type="ECO:0000313" key="1">
    <source>
        <dbReference type="EMBL" id="GFH31041.1"/>
    </source>
</evidence>
<accession>A0A6A0AFI6</accession>
<feature type="non-terminal residue" evidence="1">
    <location>
        <position position="1"/>
    </location>
</feature>
<proteinExistence type="predicted"/>
<protein>
    <submittedName>
        <fullName evidence="1">Uncharacterized protein</fullName>
    </submittedName>
</protein>
<gene>
    <name evidence="1" type="ORF">HaLaN_29997</name>
</gene>
<dbReference type="AlphaFoldDB" id="A0A6A0AFI6"/>
<dbReference type="EMBL" id="BLLF01005318">
    <property type="protein sequence ID" value="GFH31041.1"/>
    <property type="molecule type" value="Genomic_DNA"/>
</dbReference>
<dbReference type="Proteomes" id="UP000485058">
    <property type="component" value="Unassembled WGS sequence"/>
</dbReference>